<sequence length="427" mass="46494">MPLNLHANCTARLEEVLTAGMRKLQVIYGVILAWQTIDVLLPLNDVVPKQDRLPVPLSAMIDERPVSDFAADRIGRLLSDLGTFQDMAIPIPEQLVGLVPFADPAPIARRIVDEFASLPWDYVFSLRLPRSIGTVLATLMDGVGPMEIGGGISLVRTGDALQEQFPLPYASNLLMALGAKGAWETDAVYLQVPGSGYADRYGTTGTVLRAVETLQTFLGLGIALHLFRYNPSSNSTPFGPPRSSYHVHRHVAGAWVHDASVDMEATVVMGLEGFDCTGLAGSQSYVGFVGAVLQTMKSCFSLPSEAGRILRAAQWLAGSYASRNETLAFVQAMVAMEILLGDKKTSDMVGIGELLSNRCAYLIGESQADREAVLAEFRGLYKVRSEIVHSGKTRLSYSEREKFQMLRSICQRSIAAEIELLRKNQAG</sequence>
<comment type="caution">
    <text evidence="1">The sequence shown here is derived from an EMBL/GenBank/DDBJ whole genome shotgun (WGS) entry which is preliminary data.</text>
</comment>
<gene>
    <name evidence="1" type="ORF">AFCDBAGC_4585</name>
</gene>
<name>A0ABQ4QPQ9_9HYPH</name>
<reference evidence="1 2" key="1">
    <citation type="journal article" date="2021" name="Front. Microbiol.">
        <title>Comprehensive Comparative Genomics and Phenotyping of Methylobacterium Species.</title>
        <authorList>
            <person name="Alessa O."/>
            <person name="Ogura Y."/>
            <person name="Fujitani Y."/>
            <person name="Takami H."/>
            <person name="Hayashi T."/>
            <person name="Sahin N."/>
            <person name="Tani A."/>
        </authorList>
    </citation>
    <scope>NUCLEOTIDE SEQUENCE [LARGE SCALE GENOMIC DNA]</scope>
    <source>
        <strain evidence="1 2">DSM 23679</strain>
    </source>
</reference>
<dbReference type="EMBL" id="BPQG01000086">
    <property type="protein sequence ID" value="GJD46701.1"/>
    <property type="molecule type" value="Genomic_DNA"/>
</dbReference>
<proteinExistence type="predicted"/>
<evidence type="ECO:0000313" key="1">
    <source>
        <dbReference type="EMBL" id="GJD46701.1"/>
    </source>
</evidence>
<dbReference type="Proteomes" id="UP001055117">
    <property type="component" value="Unassembled WGS sequence"/>
</dbReference>
<evidence type="ECO:0008006" key="3">
    <source>
        <dbReference type="Google" id="ProtNLM"/>
    </source>
</evidence>
<keyword evidence="2" id="KW-1185">Reference proteome</keyword>
<protein>
    <recommendedName>
        <fullName evidence="3">Apea-like HEPN domain-containing protein</fullName>
    </recommendedName>
</protein>
<accession>A0ABQ4QPQ9</accession>
<evidence type="ECO:0000313" key="2">
    <source>
        <dbReference type="Proteomes" id="UP001055117"/>
    </source>
</evidence>
<organism evidence="1 2">
    <name type="scientific">Methylobacterium cerastii</name>
    <dbReference type="NCBI Taxonomy" id="932741"/>
    <lineage>
        <taxon>Bacteria</taxon>
        <taxon>Pseudomonadati</taxon>
        <taxon>Pseudomonadota</taxon>
        <taxon>Alphaproteobacteria</taxon>
        <taxon>Hyphomicrobiales</taxon>
        <taxon>Methylobacteriaceae</taxon>
        <taxon>Methylobacterium</taxon>
    </lineage>
</organism>